<feature type="transmembrane region" description="Helical" evidence="6">
    <location>
        <begin position="140"/>
        <end position="159"/>
    </location>
</feature>
<dbReference type="Proteomes" id="UP000468581">
    <property type="component" value="Unassembled WGS sequence"/>
</dbReference>
<sequence length="228" mass="26913">MKIKKAYIFNIIFLTILLTDIVFHSIEYLIPYRDLTKPLIALSLMFFYYKNSKNKPKKERRLMMMALLMVLVGSGFLLEGFGVRFYFVGLMAYFMANIVYSSLLYRSAHFDVDRSIPFLIVACLYLMAIYYFIYDNLGGYLIPTLFYFFTVLNLTQSAYLRYKIVNNKSYYLVLAGTVLFMVSESIWALTTFYKSVPFGNIWMMFFYGISQLLIVHGVLVENKKFRRF</sequence>
<accession>A0A6P0ULI1</accession>
<evidence type="ECO:0000256" key="3">
    <source>
        <dbReference type="ARBA" id="ARBA00022692"/>
    </source>
</evidence>
<evidence type="ECO:0000256" key="4">
    <source>
        <dbReference type="ARBA" id="ARBA00022989"/>
    </source>
</evidence>
<dbReference type="InterPro" id="IPR012506">
    <property type="entry name" value="TMEM86B-like"/>
</dbReference>
<comment type="subcellular location">
    <subcellularLocation>
        <location evidence="1">Membrane</location>
        <topology evidence="1">Multi-pass membrane protein</topology>
    </subcellularLocation>
</comment>
<evidence type="ECO:0000256" key="6">
    <source>
        <dbReference type="SAM" id="Phobius"/>
    </source>
</evidence>
<evidence type="ECO:0000256" key="2">
    <source>
        <dbReference type="ARBA" id="ARBA00007375"/>
    </source>
</evidence>
<proteinExistence type="inferred from homology"/>
<keyword evidence="3 6" id="KW-0812">Transmembrane</keyword>
<evidence type="ECO:0000313" key="8">
    <source>
        <dbReference type="Proteomes" id="UP000468581"/>
    </source>
</evidence>
<feature type="transmembrane region" description="Helical" evidence="6">
    <location>
        <begin position="7"/>
        <end position="26"/>
    </location>
</feature>
<protein>
    <recommendedName>
        <fullName evidence="9">Lysoplasmalogenase</fullName>
    </recommendedName>
</protein>
<dbReference type="PANTHER" id="PTHR31885">
    <property type="entry name" value="GH04784P"/>
    <property type="match status" value="1"/>
</dbReference>
<gene>
    <name evidence="7" type="ORF">GWK08_11580</name>
</gene>
<name>A0A6P0ULI1_9FLAO</name>
<feature type="transmembrane region" description="Helical" evidence="6">
    <location>
        <begin position="61"/>
        <end position="78"/>
    </location>
</feature>
<dbReference type="PANTHER" id="PTHR31885:SF6">
    <property type="entry name" value="GH04784P"/>
    <property type="match status" value="1"/>
</dbReference>
<dbReference type="GO" id="GO:0016020">
    <property type="term" value="C:membrane"/>
    <property type="evidence" value="ECO:0007669"/>
    <property type="project" value="UniProtKB-SubCell"/>
</dbReference>
<dbReference type="EMBL" id="JAABOO010000002">
    <property type="protein sequence ID" value="NER14084.1"/>
    <property type="molecule type" value="Genomic_DNA"/>
</dbReference>
<dbReference type="GO" id="GO:0016787">
    <property type="term" value="F:hydrolase activity"/>
    <property type="evidence" value="ECO:0007669"/>
    <property type="project" value="TreeGrafter"/>
</dbReference>
<evidence type="ECO:0000256" key="1">
    <source>
        <dbReference type="ARBA" id="ARBA00004141"/>
    </source>
</evidence>
<organism evidence="7 8">
    <name type="scientific">Leptobacterium flavescens</name>
    <dbReference type="NCBI Taxonomy" id="472055"/>
    <lineage>
        <taxon>Bacteria</taxon>
        <taxon>Pseudomonadati</taxon>
        <taxon>Bacteroidota</taxon>
        <taxon>Flavobacteriia</taxon>
        <taxon>Flavobacteriales</taxon>
        <taxon>Flavobacteriaceae</taxon>
        <taxon>Leptobacterium</taxon>
    </lineage>
</organism>
<dbReference type="Pfam" id="PF07947">
    <property type="entry name" value="YhhN"/>
    <property type="match status" value="1"/>
</dbReference>
<feature type="transmembrane region" description="Helical" evidence="6">
    <location>
        <begin position="201"/>
        <end position="220"/>
    </location>
</feature>
<evidence type="ECO:0008006" key="9">
    <source>
        <dbReference type="Google" id="ProtNLM"/>
    </source>
</evidence>
<keyword evidence="8" id="KW-1185">Reference proteome</keyword>
<evidence type="ECO:0000313" key="7">
    <source>
        <dbReference type="EMBL" id="NER14084.1"/>
    </source>
</evidence>
<reference evidence="7 8" key="1">
    <citation type="submission" date="2020-01" db="EMBL/GenBank/DDBJ databases">
        <title>Leptobacterium flavescens.</title>
        <authorList>
            <person name="Wang G."/>
        </authorList>
    </citation>
    <scope>NUCLEOTIDE SEQUENCE [LARGE SCALE GENOMIC DNA]</scope>
    <source>
        <strain evidence="7 8">KCTC 22160</strain>
    </source>
</reference>
<keyword evidence="5 6" id="KW-0472">Membrane</keyword>
<dbReference type="AlphaFoldDB" id="A0A6P0ULI1"/>
<feature type="transmembrane region" description="Helical" evidence="6">
    <location>
        <begin position="171"/>
        <end position="189"/>
    </location>
</feature>
<comment type="similarity">
    <text evidence="2">Belongs to the TMEM86 family.</text>
</comment>
<feature type="transmembrane region" description="Helical" evidence="6">
    <location>
        <begin position="32"/>
        <end position="49"/>
    </location>
</feature>
<feature type="transmembrane region" description="Helical" evidence="6">
    <location>
        <begin position="84"/>
        <end position="104"/>
    </location>
</feature>
<feature type="transmembrane region" description="Helical" evidence="6">
    <location>
        <begin position="116"/>
        <end position="134"/>
    </location>
</feature>
<comment type="caution">
    <text evidence="7">The sequence shown here is derived from an EMBL/GenBank/DDBJ whole genome shotgun (WGS) entry which is preliminary data.</text>
</comment>
<keyword evidence="4 6" id="KW-1133">Transmembrane helix</keyword>
<evidence type="ECO:0000256" key="5">
    <source>
        <dbReference type="ARBA" id="ARBA00023136"/>
    </source>
</evidence>